<comment type="caution">
    <text evidence="10">The sequence shown here is derived from an EMBL/GenBank/DDBJ whole genome shotgun (WGS) entry which is preliminary data.</text>
</comment>
<evidence type="ECO:0000256" key="9">
    <source>
        <dbReference type="HAMAP-Rule" id="MF_00275"/>
    </source>
</evidence>
<dbReference type="InterPro" id="IPR004623">
    <property type="entry name" value="KdpA"/>
</dbReference>
<evidence type="ECO:0000256" key="8">
    <source>
        <dbReference type="ARBA" id="ARBA00023136"/>
    </source>
</evidence>
<evidence type="ECO:0000313" key="11">
    <source>
        <dbReference type="Proteomes" id="UP000605259"/>
    </source>
</evidence>
<dbReference type="Pfam" id="PF03814">
    <property type="entry name" value="KdpA"/>
    <property type="match status" value="1"/>
</dbReference>
<evidence type="ECO:0000256" key="7">
    <source>
        <dbReference type="ARBA" id="ARBA00023065"/>
    </source>
</evidence>
<reference evidence="10" key="1">
    <citation type="journal article" date="2014" name="Int. J. Syst. Evol. Microbiol.">
        <title>Complete genome sequence of Corynebacterium casei LMG S-19264T (=DSM 44701T), isolated from a smear-ripened cheese.</title>
        <authorList>
            <consortium name="US DOE Joint Genome Institute (JGI-PGF)"/>
            <person name="Walter F."/>
            <person name="Albersmeier A."/>
            <person name="Kalinowski J."/>
            <person name="Ruckert C."/>
        </authorList>
    </citation>
    <scope>NUCLEOTIDE SEQUENCE</scope>
    <source>
        <strain evidence="10">CGMCC 1.12698</strain>
    </source>
</reference>
<reference evidence="10" key="2">
    <citation type="submission" date="2020-09" db="EMBL/GenBank/DDBJ databases">
        <authorList>
            <person name="Sun Q."/>
            <person name="Zhou Y."/>
        </authorList>
    </citation>
    <scope>NUCLEOTIDE SEQUENCE</scope>
    <source>
        <strain evidence="10">CGMCC 1.12698</strain>
    </source>
</reference>
<feature type="transmembrane region" description="Helical" evidence="9">
    <location>
        <begin position="168"/>
        <end position="193"/>
    </location>
</feature>
<feature type="transmembrane region" description="Helical" evidence="9">
    <location>
        <begin position="133"/>
        <end position="156"/>
    </location>
</feature>
<keyword evidence="2 9" id="KW-1003">Cell membrane</keyword>
<dbReference type="NCBIfam" id="TIGR00680">
    <property type="entry name" value="kdpA"/>
    <property type="match status" value="1"/>
</dbReference>
<dbReference type="PANTHER" id="PTHR30607">
    <property type="entry name" value="POTASSIUM-TRANSPORTING ATPASE A CHAIN"/>
    <property type="match status" value="1"/>
</dbReference>
<keyword evidence="4 9" id="KW-0812">Transmembrane</keyword>
<comment type="subcellular location">
    <subcellularLocation>
        <location evidence="9">Cell membrane</location>
        <topology evidence="9">Multi-pass membrane protein</topology>
    </subcellularLocation>
</comment>
<feature type="transmembrane region" description="Helical" evidence="9">
    <location>
        <begin position="523"/>
        <end position="551"/>
    </location>
</feature>
<keyword evidence="8 9" id="KW-0472">Membrane</keyword>
<gene>
    <name evidence="9 10" type="primary">kdpA</name>
    <name evidence="10" type="ORF">GCM10007140_24290</name>
</gene>
<feature type="transmembrane region" description="Helical" evidence="9">
    <location>
        <begin position="478"/>
        <end position="502"/>
    </location>
</feature>
<keyword evidence="11" id="KW-1185">Reference proteome</keyword>
<evidence type="ECO:0000256" key="2">
    <source>
        <dbReference type="ARBA" id="ARBA00022475"/>
    </source>
</evidence>
<dbReference type="GO" id="GO:0008556">
    <property type="term" value="F:P-type potassium transmembrane transporter activity"/>
    <property type="evidence" value="ECO:0007669"/>
    <property type="project" value="InterPro"/>
</dbReference>
<accession>A0A917AT98</accession>
<evidence type="ECO:0000313" key="10">
    <source>
        <dbReference type="EMBL" id="GGE73540.1"/>
    </source>
</evidence>
<dbReference type="RefSeq" id="WP_188388594.1">
    <property type="nucleotide sequence ID" value="NZ_BMFK01000001.1"/>
</dbReference>
<comment type="caution">
    <text evidence="9">Lacks conserved residue(s) required for the propagation of feature annotation.</text>
</comment>
<dbReference type="GO" id="GO:0030955">
    <property type="term" value="F:potassium ion binding"/>
    <property type="evidence" value="ECO:0007669"/>
    <property type="project" value="UniProtKB-UniRule"/>
</dbReference>
<keyword evidence="6 9" id="KW-1133">Transmembrane helix</keyword>
<protein>
    <recommendedName>
        <fullName evidence="9">Potassium-transporting ATPase potassium-binding subunit</fullName>
    </recommendedName>
    <alternativeName>
        <fullName evidence="9">ATP phosphohydrolase [potassium-transporting] A chain</fullName>
    </alternativeName>
    <alternativeName>
        <fullName evidence="9">Potassium-binding and translocating subunit A</fullName>
    </alternativeName>
    <alternativeName>
        <fullName evidence="9">Potassium-translocating ATPase A chain</fullName>
    </alternativeName>
</protein>
<feature type="transmembrane region" description="Helical" evidence="9">
    <location>
        <begin position="370"/>
        <end position="394"/>
    </location>
</feature>
<dbReference type="AlphaFoldDB" id="A0A917AT98"/>
<evidence type="ECO:0000256" key="5">
    <source>
        <dbReference type="ARBA" id="ARBA00022958"/>
    </source>
</evidence>
<dbReference type="PANTHER" id="PTHR30607:SF2">
    <property type="entry name" value="POTASSIUM-TRANSPORTING ATPASE POTASSIUM-BINDING SUBUNIT"/>
    <property type="match status" value="1"/>
</dbReference>
<keyword evidence="1 9" id="KW-0813">Transport</keyword>
<organism evidence="10 11">
    <name type="scientific">Priestia taiwanensis</name>
    <dbReference type="NCBI Taxonomy" id="1347902"/>
    <lineage>
        <taxon>Bacteria</taxon>
        <taxon>Bacillati</taxon>
        <taxon>Bacillota</taxon>
        <taxon>Bacilli</taxon>
        <taxon>Bacillales</taxon>
        <taxon>Bacillaceae</taxon>
        <taxon>Priestia</taxon>
    </lineage>
</organism>
<dbReference type="GO" id="GO:0005886">
    <property type="term" value="C:plasma membrane"/>
    <property type="evidence" value="ECO:0007669"/>
    <property type="project" value="UniProtKB-SubCell"/>
</dbReference>
<proteinExistence type="inferred from homology"/>
<feature type="transmembrane region" description="Helical" evidence="9">
    <location>
        <begin position="64"/>
        <end position="83"/>
    </location>
</feature>
<keyword evidence="7 9" id="KW-0406">Ion transport</keyword>
<comment type="similarity">
    <text evidence="9">Belongs to the KdpA family.</text>
</comment>
<evidence type="ECO:0000256" key="1">
    <source>
        <dbReference type="ARBA" id="ARBA00022448"/>
    </source>
</evidence>
<keyword evidence="5 9" id="KW-0630">Potassium</keyword>
<dbReference type="EMBL" id="BMFK01000001">
    <property type="protein sequence ID" value="GGE73540.1"/>
    <property type="molecule type" value="Genomic_DNA"/>
</dbReference>
<evidence type="ECO:0000256" key="6">
    <source>
        <dbReference type="ARBA" id="ARBA00022989"/>
    </source>
</evidence>
<dbReference type="HAMAP" id="MF_00275">
    <property type="entry name" value="KdpA"/>
    <property type="match status" value="1"/>
</dbReference>
<evidence type="ECO:0000256" key="4">
    <source>
        <dbReference type="ARBA" id="ARBA00022692"/>
    </source>
</evidence>
<keyword evidence="3 9" id="KW-0633">Potassium transport</keyword>
<sequence length="557" mass="59914">MTSILLSVVIILVLFIVIAKPTGMYLEKAFQYKNERLNKAFGWIEKPIFKLSGIKTFHQGWKQYALSLVLLNACMIVVAYFVFRFQNFLPLNPNGMEGMEPTLAFNTAISFMTNTDLQHYSGESALSHLSQMVLIFLMFAAPATTLAIAMAFIRGLAGRKLGHFLTDFVYSITRVLLPISFIAAIVFVGFGVVQTLGSNVVLTTVEGVEQVIARGPVAAFESIKLLGNNGGGHFGVNSAHPFENPSALSNVLQLILMMLVTTSLPFAYGRMVGNKKQGRVIFAAMFILFTIGVGTSLYAEFQGNPALSALGMDATQGNMEGKETRFGVVQSSIFSVVTTAAETGAVNAMHDSLTPIGGMITLLNMLLNTVFGGIGAGFINVMMYVIIAVFISGLMVGRTPEFLGKKIEGREMKLIALTLLFQPLLILGATAVALWTPLGSETISNPGFHGISQVMYEYTSSVANNGSGFEGLGDATTFWNISTGLLMFLGRFFGLVTMLAVAESLRSKPVVAETIGTFRTDTSLFGGIFVGTVLLVGALTFFPALVLGPIAEFLTLK</sequence>
<dbReference type="PIRSF" id="PIRSF001294">
    <property type="entry name" value="K_ATPaseA"/>
    <property type="match status" value="1"/>
</dbReference>
<feature type="transmembrane region" description="Helical" evidence="9">
    <location>
        <begin position="280"/>
        <end position="299"/>
    </location>
</feature>
<feature type="transmembrane region" description="Helical" evidence="9">
    <location>
        <begin position="414"/>
        <end position="435"/>
    </location>
</feature>
<comment type="subunit">
    <text evidence="9">The system is composed of three essential subunits: KdpA, KdpB and KdpC.</text>
</comment>
<dbReference type="Proteomes" id="UP000605259">
    <property type="component" value="Unassembled WGS sequence"/>
</dbReference>
<evidence type="ECO:0000256" key="3">
    <source>
        <dbReference type="ARBA" id="ARBA00022538"/>
    </source>
</evidence>
<name>A0A917AT98_9BACI</name>
<feature type="transmembrane region" description="Helical" evidence="9">
    <location>
        <begin position="251"/>
        <end position="268"/>
    </location>
</feature>
<comment type="function">
    <text evidence="9">Part of the high-affinity ATP-driven potassium transport (or Kdp) system, which catalyzes the hydrolysis of ATP coupled with the electrogenic transport of potassium into the cytoplasm. This subunit binds the extracellular potassium ions and delivers the ions to the membrane domain of KdpB through an intramembrane tunnel.</text>
</comment>